<keyword evidence="1" id="KW-0677">Repeat</keyword>
<dbReference type="PANTHER" id="PTHR45586">
    <property type="entry name" value="TPR REPEAT-CONTAINING PROTEIN PA4667"/>
    <property type="match status" value="1"/>
</dbReference>
<dbReference type="Proteomes" id="UP000176939">
    <property type="component" value="Unassembled WGS sequence"/>
</dbReference>
<comment type="caution">
    <text evidence="4">The sequence shown here is derived from an EMBL/GenBank/DDBJ whole genome shotgun (WGS) entry which is preliminary data.</text>
</comment>
<dbReference type="InterPro" id="IPR019734">
    <property type="entry name" value="TPR_rpt"/>
</dbReference>
<keyword evidence="2 3" id="KW-0802">TPR repeat</keyword>
<sequence>MKKKSGEKTLDEYLLLSKNEPDNIGVHMKIADLYLKKGKKEEAVKEYLYSAETFAKEELYQLTMSIYKTVLSLDPTLVNVYLTLAELYQKLGFIGDAAATYEKLAQYLLNTGKPFEVRNIIERMINLDPSNRFIREKANKFLVALKKVSHNKQDGEEELIEVGENQPEYIKIVPPEEGLREKNYFDLGSQLDDGEELIVSTDKTETAKDESSMEVNKVFEGIIKDIAEKPKEEAFRLHYELGIAYQQMERIDEAIEEFKKALDDQDIKNDCFRRLAICFREKEMYKHAINAAKSGLKSRFVSQREFLELNYELGLTYAAMRESKKALEVFKDIQKVNPSYKDTKKILEELSKG</sequence>
<dbReference type="InterPro" id="IPR051012">
    <property type="entry name" value="CellSynth/LPSAsmb/PSIAsmb"/>
</dbReference>
<dbReference type="InterPro" id="IPR011990">
    <property type="entry name" value="TPR-like_helical_dom_sf"/>
</dbReference>
<accession>A0A1F7X6C6</accession>
<dbReference type="Pfam" id="PF07719">
    <property type="entry name" value="TPR_2"/>
    <property type="match status" value="1"/>
</dbReference>
<evidence type="ECO:0000313" key="5">
    <source>
        <dbReference type="Proteomes" id="UP000176939"/>
    </source>
</evidence>
<reference evidence="4 5" key="1">
    <citation type="journal article" date="2016" name="Nat. Commun.">
        <title>Thousands of microbial genomes shed light on interconnected biogeochemical processes in an aquifer system.</title>
        <authorList>
            <person name="Anantharaman K."/>
            <person name="Brown C.T."/>
            <person name="Hug L.A."/>
            <person name="Sharon I."/>
            <person name="Castelle C.J."/>
            <person name="Probst A.J."/>
            <person name="Thomas B.C."/>
            <person name="Singh A."/>
            <person name="Wilkins M.J."/>
            <person name="Karaoz U."/>
            <person name="Brodie E.L."/>
            <person name="Williams K.H."/>
            <person name="Hubbard S.S."/>
            <person name="Banfield J.F."/>
        </authorList>
    </citation>
    <scope>NUCLEOTIDE SEQUENCE [LARGE SCALE GENOMIC DNA]</scope>
</reference>
<evidence type="ECO:0000256" key="1">
    <source>
        <dbReference type="ARBA" id="ARBA00022737"/>
    </source>
</evidence>
<dbReference type="Gene3D" id="1.25.40.10">
    <property type="entry name" value="Tetratricopeptide repeat domain"/>
    <property type="match status" value="3"/>
</dbReference>
<evidence type="ECO:0000313" key="4">
    <source>
        <dbReference type="EMBL" id="OGM10443.1"/>
    </source>
</evidence>
<name>A0A1F7X6C6_9BACT</name>
<dbReference type="EMBL" id="MGFQ01000011">
    <property type="protein sequence ID" value="OGM10443.1"/>
    <property type="molecule type" value="Genomic_DNA"/>
</dbReference>
<feature type="repeat" description="TPR" evidence="3">
    <location>
        <begin position="307"/>
        <end position="340"/>
    </location>
</feature>
<dbReference type="SUPFAM" id="SSF48452">
    <property type="entry name" value="TPR-like"/>
    <property type="match status" value="1"/>
</dbReference>
<dbReference type="AlphaFoldDB" id="A0A1F7X6C6"/>
<protein>
    <recommendedName>
        <fullName evidence="6">Tetratricopeptide repeat protein</fullName>
    </recommendedName>
</protein>
<dbReference type="SMART" id="SM00028">
    <property type="entry name" value="TPR"/>
    <property type="match status" value="4"/>
</dbReference>
<evidence type="ECO:0008006" key="6">
    <source>
        <dbReference type="Google" id="ProtNLM"/>
    </source>
</evidence>
<dbReference type="Pfam" id="PF13181">
    <property type="entry name" value="TPR_8"/>
    <property type="match status" value="2"/>
</dbReference>
<dbReference type="PANTHER" id="PTHR45586:SF1">
    <property type="entry name" value="LIPOPOLYSACCHARIDE ASSEMBLY PROTEIN B"/>
    <property type="match status" value="1"/>
</dbReference>
<evidence type="ECO:0000256" key="3">
    <source>
        <dbReference type="PROSITE-ProRule" id="PRU00339"/>
    </source>
</evidence>
<dbReference type="PROSITE" id="PS50005">
    <property type="entry name" value="TPR"/>
    <property type="match status" value="2"/>
</dbReference>
<dbReference type="InterPro" id="IPR013105">
    <property type="entry name" value="TPR_2"/>
</dbReference>
<organism evidence="4 5">
    <name type="scientific">Candidatus Woesebacteria bacterium RBG_13_36_22</name>
    <dbReference type="NCBI Taxonomy" id="1802478"/>
    <lineage>
        <taxon>Bacteria</taxon>
        <taxon>Candidatus Woeseibacteriota</taxon>
    </lineage>
</organism>
<feature type="repeat" description="TPR" evidence="3">
    <location>
        <begin position="235"/>
        <end position="268"/>
    </location>
</feature>
<proteinExistence type="predicted"/>
<gene>
    <name evidence="4" type="ORF">A2Z67_01000</name>
</gene>
<evidence type="ECO:0000256" key="2">
    <source>
        <dbReference type="ARBA" id="ARBA00022803"/>
    </source>
</evidence>